<sequence>MAVGFDATVVSERNNQTYREDGDGKSAVYRWFKMFDEGEESLEERQSLSRSKEVDRQAVLEVIGENPSLTPRMFADDFDCDHKRNATFGMSFASPGRNGNGSHTSL</sequence>
<protein>
    <recommendedName>
        <fullName evidence="3">Mos1 transposase HTH domain-containing protein</fullName>
    </recommendedName>
</protein>
<name>A0AAD5M7Z8_PARTN</name>
<accession>A0AAD5M7Z8</accession>
<organism evidence="1 2">
    <name type="scientific">Parelaphostrongylus tenuis</name>
    <name type="common">Meningeal worm</name>
    <dbReference type="NCBI Taxonomy" id="148309"/>
    <lineage>
        <taxon>Eukaryota</taxon>
        <taxon>Metazoa</taxon>
        <taxon>Ecdysozoa</taxon>
        <taxon>Nematoda</taxon>
        <taxon>Chromadorea</taxon>
        <taxon>Rhabditida</taxon>
        <taxon>Rhabditina</taxon>
        <taxon>Rhabditomorpha</taxon>
        <taxon>Strongyloidea</taxon>
        <taxon>Metastrongylidae</taxon>
        <taxon>Parelaphostrongylus</taxon>
    </lineage>
</organism>
<keyword evidence="2" id="KW-1185">Reference proteome</keyword>
<evidence type="ECO:0000313" key="2">
    <source>
        <dbReference type="Proteomes" id="UP001196413"/>
    </source>
</evidence>
<reference evidence="1" key="1">
    <citation type="submission" date="2021-06" db="EMBL/GenBank/DDBJ databases">
        <title>Parelaphostrongylus tenuis whole genome reference sequence.</title>
        <authorList>
            <person name="Garwood T.J."/>
            <person name="Larsen P.A."/>
            <person name="Fountain-Jones N.M."/>
            <person name="Garbe J.R."/>
            <person name="Macchietto M.G."/>
            <person name="Kania S.A."/>
            <person name="Gerhold R.W."/>
            <person name="Richards J.E."/>
            <person name="Wolf T.M."/>
        </authorList>
    </citation>
    <scope>NUCLEOTIDE SEQUENCE</scope>
    <source>
        <strain evidence="1">MNPRO001-30</strain>
        <tissue evidence="1">Meninges</tissue>
    </source>
</reference>
<proteinExistence type="predicted"/>
<dbReference type="Proteomes" id="UP001196413">
    <property type="component" value="Unassembled WGS sequence"/>
</dbReference>
<gene>
    <name evidence="1" type="ORF">KIN20_010531</name>
</gene>
<dbReference type="EMBL" id="JAHQIW010001840">
    <property type="protein sequence ID" value="KAJ1353790.1"/>
    <property type="molecule type" value="Genomic_DNA"/>
</dbReference>
<comment type="caution">
    <text evidence="1">The sequence shown here is derived from an EMBL/GenBank/DDBJ whole genome shotgun (WGS) entry which is preliminary data.</text>
</comment>
<evidence type="ECO:0008006" key="3">
    <source>
        <dbReference type="Google" id="ProtNLM"/>
    </source>
</evidence>
<dbReference type="AlphaFoldDB" id="A0AAD5M7Z8"/>
<evidence type="ECO:0000313" key="1">
    <source>
        <dbReference type="EMBL" id="KAJ1353790.1"/>
    </source>
</evidence>